<evidence type="ECO:0000256" key="3">
    <source>
        <dbReference type="ARBA" id="ARBA00023163"/>
    </source>
</evidence>
<dbReference type="GO" id="GO:0000976">
    <property type="term" value="F:transcription cis-regulatory region binding"/>
    <property type="evidence" value="ECO:0007669"/>
    <property type="project" value="TreeGrafter"/>
</dbReference>
<dbReference type="Gene3D" id="1.10.260.40">
    <property type="entry name" value="lambda repressor-like DNA-binding domains"/>
    <property type="match status" value="1"/>
</dbReference>
<accession>W0FIK7</accession>
<dbReference type="Gene3D" id="3.40.50.2300">
    <property type="match status" value="2"/>
</dbReference>
<dbReference type="PANTHER" id="PTHR30146">
    <property type="entry name" value="LACI-RELATED TRANSCRIPTIONAL REPRESSOR"/>
    <property type="match status" value="1"/>
</dbReference>
<dbReference type="EMBL" id="KC246801">
    <property type="protein sequence ID" value="AHF24651.1"/>
    <property type="molecule type" value="Genomic_DNA"/>
</dbReference>
<keyword evidence="1" id="KW-0805">Transcription regulation</keyword>
<dbReference type="AlphaFoldDB" id="W0FIK7"/>
<evidence type="ECO:0000313" key="5">
    <source>
        <dbReference type="EMBL" id="AHF24651.1"/>
    </source>
</evidence>
<dbReference type="InterPro" id="IPR010982">
    <property type="entry name" value="Lambda_DNA-bd_dom_sf"/>
</dbReference>
<dbReference type="SUPFAM" id="SSF47413">
    <property type="entry name" value="lambda repressor-like DNA-binding domains"/>
    <property type="match status" value="1"/>
</dbReference>
<feature type="domain" description="HTH lacI-type" evidence="4">
    <location>
        <begin position="3"/>
        <end position="57"/>
    </location>
</feature>
<dbReference type="PROSITE" id="PS50932">
    <property type="entry name" value="HTH_LACI_2"/>
    <property type="match status" value="1"/>
</dbReference>
<sequence length="335" mass="36103">MTVTMADIAREAGCGVATVGRVIHRNGYVSGEARERIEKAIAELGYVPDRSARSLKSQRSSIIGCLVMQSDNGLYYSINDEVIRAAEARGLTCITMEAQKRGGEAALIQTMLGMHVDGIVLISDPNVTAEQFALFRRFKTPVVAIERGYPEQGADNLLVRDYEAVRDAVGRMIRAGHRRVAMIAMEPIMDVERRRLQGYRDALGAAGLGTDDSLIRLGADYTVTFGREAMESLLALAEPPTAVMATADTLAAGVLQAAYAAGLRIPADLSVCGYDNVLSQSLSPAIDSVGLRLNGLGETVMNLLERRRDDPDAASERLAIDTEYVSRGTVIAPKI</sequence>
<keyword evidence="2" id="KW-0238">DNA-binding</keyword>
<name>W0FIK7_9BACT</name>
<reference evidence="5" key="1">
    <citation type="journal article" date="2013" name="PLoS ONE">
        <title>Metagenomic insights into the carbohydrate-active enzymes carried by the microorganisms adhering to solid digesta in the rumen of cows.</title>
        <authorList>
            <person name="Wang L."/>
            <person name="Hatem A."/>
            <person name="Catalyurek U.V."/>
            <person name="Morrison M."/>
            <person name="Yu Z."/>
        </authorList>
    </citation>
    <scope>NUCLEOTIDE SEQUENCE</scope>
</reference>
<protein>
    <submittedName>
        <fullName evidence="5">Transcriptional repressor RbsR</fullName>
    </submittedName>
</protein>
<dbReference type="CDD" id="cd01392">
    <property type="entry name" value="HTH_LacI"/>
    <property type="match status" value="1"/>
</dbReference>
<dbReference type="Pfam" id="PF13377">
    <property type="entry name" value="Peripla_BP_3"/>
    <property type="match status" value="1"/>
</dbReference>
<keyword evidence="3" id="KW-0804">Transcription</keyword>
<dbReference type="GO" id="GO:0003700">
    <property type="term" value="F:DNA-binding transcription factor activity"/>
    <property type="evidence" value="ECO:0007669"/>
    <property type="project" value="TreeGrafter"/>
</dbReference>
<proteinExistence type="predicted"/>
<evidence type="ECO:0000256" key="2">
    <source>
        <dbReference type="ARBA" id="ARBA00023125"/>
    </source>
</evidence>
<dbReference type="InterPro" id="IPR028082">
    <property type="entry name" value="Peripla_BP_I"/>
</dbReference>
<organism evidence="5">
    <name type="scientific">uncultured bacterium Contig13</name>
    <dbReference type="NCBI Taxonomy" id="1393410"/>
    <lineage>
        <taxon>Bacteria</taxon>
        <taxon>environmental samples</taxon>
    </lineage>
</organism>
<dbReference type="InterPro" id="IPR046335">
    <property type="entry name" value="LacI/GalR-like_sensor"/>
</dbReference>
<evidence type="ECO:0000256" key="1">
    <source>
        <dbReference type="ARBA" id="ARBA00023015"/>
    </source>
</evidence>
<dbReference type="SMART" id="SM00354">
    <property type="entry name" value="HTH_LACI"/>
    <property type="match status" value="1"/>
</dbReference>
<dbReference type="InterPro" id="IPR000843">
    <property type="entry name" value="HTH_LacI"/>
</dbReference>
<dbReference type="Pfam" id="PF00356">
    <property type="entry name" value="LacI"/>
    <property type="match status" value="1"/>
</dbReference>
<dbReference type="CDD" id="cd06267">
    <property type="entry name" value="PBP1_LacI_sugar_binding-like"/>
    <property type="match status" value="1"/>
</dbReference>
<dbReference type="SUPFAM" id="SSF53822">
    <property type="entry name" value="Periplasmic binding protein-like I"/>
    <property type="match status" value="1"/>
</dbReference>
<dbReference type="PANTHER" id="PTHR30146:SF109">
    <property type="entry name" value="HTH-TYPE TRANSCRIPTIONAL REGULATOR GALS"/>
    <property type="match status" value="1"/>
</dbReference>
<evidence type="ECO:0000259" key="4">
    <source>
        <dbReference type="PROSITE" id="PS50932"/>
    </source>
</evidence>